<keyword evidence="2" id="KW-1185">Reference proteome</keyword>
<reference evidence="1 2" key="1">
    <citation type="submission" date="2016-10" db="EMBL/GenBank/DDBJ databases">
        <authorList>
            <person name="de Groot N.N."/>
        </authorList>
    </citation>
    <scope>NUCLEOTIDE SEQUENCE [LARGE SCALE GENOMIC DNA]</scope>
    <source>
        <strain evidence="1 2">DSM 9179</strain>
    </source>
</reference>
<dbReference type="Proteomes" id="UP000199701">
    <property type="component" value="Unassembled WGS sequence"/>
</dbReference>
<dbReference type="RefSeq" id="WP_092456606.1">
    <property type="nucleotide sequence ID" value="NZ_FOJI01000017.1"/>
</dbReference>
<dbReference type="STRING" id="99656.SAMN05421659_11712"/>
<gene>
    <name evidence="1" type="ORF">SAMN05421659_11712</name>
</gene>
<dbReference type="EMBL" id="FOJI01000017">
    <property type="protein sequence ID" value="SEW41218.1"/>
    <property type="molecule type" value="Genomic_DNA"/>
</dbReference>
<dbReference type="OrthoDB" id="9804955at2"/>
<evidence type="ECO:0000313" key="1">
    <source>
        <dbReference type="EMBL" id="SEW41218.1"/>
    </source>
</evidence>
<dbReference type="AlphaFoldDB" id="A0A1I0RK80"/>
<sequence>MAIIDLEYDTNGLVCGRLTIGKDNIIVIADEAVYQFFGNGSLYPVDKLVYEEDRVSFLNLSQNRDNKDSIIIRFKRSDGVYRWCVAFAVNRNLVVNEQ</sequence>
<proteinExistence type="predicted"/>
<protein>
    <submittedName>
        <fullName evidence="1">Uncharacterized protein</fullName>
    </submittedName>
</protein>
<accession>A0A1I0RK80</accession>
<evidence type="ECO:0000313" key="2">
    <source>
        <dbReference type="Proteomes" id="UP000199701"/>
    </source>
</evidence>
<name>A0A1I0RK80_9FIRM</name>
<organism evidence="1 2">
    <name type="scientific">[Clostridium] fimetarium</name>
    <dbReference type="NCBI Taxonomy" id="99656"/>
    <lineage>
        <taxon>Bacteria</taxon>
        <taxon>Bacillati</taxon>
        <taxon>Bacillota</taxon>
        <taxon>Clostridia</taxon>
        <taxon>Lachnospirales</taxon>
        <taxon>Lachnospiraceae</taxon>
    </lineage>
</organism>